<dbReference type="AlphaFoldDB" id="A0A0G4MDJ0"/>
<feature type="non-terminal residue" evidence="1">
    <location>
        <position position="1"/>
    </location>
</feature>
<accession>A0A0G4MDJ0</accession>
<dbReference type="EMBL" id="CVQH01022058">
    <property type="protein sequence ID" value="CRK32241.1"/>
    <property type="molecule type" value="Genomic_DNA"/>
</dbReference>
<evidence type="ECO:0000313" key="4">
    <source>
        <dbReference type="Proteomes" id="UP000045706"/>
    </source>
</evidence>
<protein>
    <submittedName>
        <fullName evidence="1">Uncharacterized protein</fullName>
    </submittedName>
</protein>
<keyword evidence="3" id="KW-1185">Reference proteome</keyword>
<reference evidence="3 4" key="1">
    <citation type="submission" date="2015-05" db="EMBL/GenBank/DDBJ databases">
        <authorList>
            <person name="Fogelqvist Johan"/>
        </authorList>
    </citation>
    <scope>NUCLEOTIDE SEQUENCE [LARGE SCALE GENOMIC DNA]</scope>
    <source>
        <strain evidence="1">VL1</strain>
        <strain evidence="2">VL2</strain>
    </source>
</reference>
<organism evidence="1 3">
    <name type="scientific">Verticillium longisporum</name>
    <name type="common">Verticillium dahliae var. longisporum</name>
    <dbReference type="NCBI Taxonomy" id="100787"/>
    <lineage>
        <taxon>Eukaryota</taxon>
        <taxon>Fungi</taxon>
        <taxon>Dikarya</taxon>
        <taxon>Ascomycota</taxon>
        <taxon>Pezizomycotina</taxon>
        <taxon>Sordariomycetes</taxon>
        <taxon>Hypocreomycetidae</taxon>
        <taxon>Glomerellales</taxon>
        <taxon>Plectosphaerellaceae</taxon>
        <taxon>Verticillium</taxon>
    </lineage>
</organism>
<dbReference type="Proteomes" id="UP000045706">
    <property type="component" value="Unassembled WGS sequence"/>
</dbReference>
<evidence type="ECO:0000313" key="2">
    <source>
        <dbReference type="EMBL" id="CRK44824.1"/>
    </source>
</evidence>
<evidence type="ECO:0000313" key="3">
    <source>
        <dbReference type="Proteomes" id="UP000044602"/>
    </source>
</evidence>
<evidence type="ECO:0000313" key="1">
    <source>
        <dbReference type="EMBL" id="CRK32241.1"/>
    </source>
</evidence>
<dbReference type="Proteomes" id="UP000044602">
    <property type="component" value="Unassembled WGS sequence"/>
</dbReference>
<proteinExistence type="predicted"/>
<gene>
    <name evidence="1" type="ORF">BN1708_018950</name>
    <name evidence="2" type="ORF">BN1723_019566</name>
</gene>
<name>A0A0G4MDJ0_VERLO</name>
<dbReference type="EMBL" id="CVQI01034327">
    <property type="protein sequence ID" value="CRK44824.1"/>
    <property type="molecule type" value="Genomic_DNA"/>
</dbReference>
<sequence length="18" mass="2176">PRLWLLALLRRYQHAAVV</sequence>